<proteinExistence type="predicted"/>
<gene>
    <name evidence="1" type="ORF">KSZ_71800</name>
</gene>
<organism evidence="1 2">
    <name type="scientific">Dictyobacter formicarum</name>
    <dbReference type="NCBI Taxonomy" id="2778368"/>
    <lineage>
        <taxon>Bacteria</taxon>
        <taxon>Bacillati</taxon>
        <taxon>Chloroflexota</taxon>
        <taxon>Ktedonobacteria</taxon>
        <taxon>Ktedonobacterales</taxon>
        <taxon>Dictyobacteraceae</taxon>
        <taxon>Dictyobacter</taxon>
    </lineage>
</organism>
<evidence type="ECO:0000313" key="2">
    <source>
        <dbReference type="Proteomes" id="UP000635565"/>
    </source>
</evidence>
<protein>
    <recommendedName>
        <fullName evidence="3">Nucleotidyltransferase</fullName>
    </recommendedName>
</protein>
<sequence length="233" mass="26634">MATHFVAMSYGPRLAERFQATLVNYRDWHLQPVHLLVVVDEIIQKLRELNISWYLGGSVASSLYGMQQLAQDIDLVVDLLPQKTASFEASIASLKPHFAFEEQAVHQALLQHTAIALLHMDTAMKVDLIIGKHEMSFLSRDNELCTMELDENHQEVPVASVYEMILFKLYRYHLNELSRQDGMTDDMQWNDILGMLKVQGPALDLSLLEQEVKHLSLEHIWDLVLIDAGLRKG</sequence>
<dbReference type="SUPFAM" id="SSF81301">
    <property type="entry name" value="Nucleotidyltransferase"/>
    <property type="match status" value="1"/>
</dbReference>
<keyword evidence="2" id="KW-1185">Reference proteome</keyword>
<reference evidence="1 2" key="1">
    <citation type="journal article" date="2021" name="Int. J. Syst. Evol. Microbiol.">
        <title>Reticulibacter mediterranei gen. nov., sp. nov., within the new family Reticulibacteraceae fam. nov., and Ktedonospora formicarum gen. nov., sp. nov., Ktedonobacter robiniae sp. nov., Dictyobacter formicarum sp. nov. and Dictyobacter arantiisoli sp. nov., belonging to the class Ktedonobacteria.</title>
        <authorList>
            <person name="Yabe S."/>
            <person name="Zheng Y."/>
            <person name="Wang C.M."/>
            <person name="Sakai Y."/>
            <person name="Abe K."/>
            <person name="Yokota A."/>
            <person name="Donadio S."/>
            <person name="Cavaletti L."/>
            <person name="Monciardini P."/>
        </authorList>
    </citation>
    <scope>NUCLEOTIDE SEQUENCE [LARGE SCALE GENOMIC DNA]</scope>
    <source>
        <strain evidence="1 2">SOSP1-9</strain>
    </source>
</reference>
<accession>A0ABQ3VSB4</accession>
<dbReference type="Proteomes" id="UP000635565">
    <property type="component" value="Unassembled WGS sequence"/>
</dbReference>
<dbReference type="InterPro" id="IPR043519">
    <property type="entry name" value="NT_sf"/>
</dbReference>
<dbReference type="EMBL" id="BNJJ01000032">
    <property type="protein sequence ID" value="GHO89174.1"/>
    <property type="molecule type" value="Genomic_DNA"/>
</dbReference>
<name>A0ABQ3VSB4_9CHLR</name>
<dbReference type="Gene3D" id="3.30.460.40">
    <property type="match status" value="1"/>
</dbReference>
<evidence type="ECO:0000313" key="1">
    <source>
        <dbReference type="EMBL" id="GHO89174.1"/>
    </source>
</evidence>
<evidence type="ECO:0008006" key="3">
    <source>
        <dbReference type="Google" id="ProtNLM"/>
    </source>
</evidence>
<comment type="caution">
    <text evidence="1">The sequence shown here is derived from an EMBL/GenBank/DDBJ whole genome shotgun (WGS) entry which is preliminary data.</text>
</comment>